<dbReference type="PANTHER" id="PTHR30146:SF109">
    <property type="entry name" value="HTH-TYPE TRANSCRIPTIONAL REGULATOR GALS"/>
    <property type="match status" value="1"/>
</dbReference>
<feature type="domain" description="HTH lacI-type" evidence="4">
    <location>
        <begin position="14"/>
        <end position="68"/>
    </location>
</feature>
<dbReference type="GO" id="GO:0003677">
    <property type="term" value="F:DNA binding"/>
    <property type="evidence" value="ECO:0007669"/>
    <property type="project" value="UniProtKB-KW"/>
</dbReference>
<dbReference type="PROSITE" id="PS50932">
    <property type="entry name" value="HTH_LACI_2"/>
    <property type="match status" value="1"/>
</dbReference>
<keyword evidence="3" id="KW-0804">Transcription</keyword>
<reference evidence="6" key="1">
    <citation type="journal article" date="2019" name="Int. J. Syst. Evol. Microbiol.">
        <title>The Global Catalogue of Microorganisms (GCM) 10K type strain sequencing project: providing services to taxonomists for standard genome sequencing and annotation.</title>
        <authorList>
            <consortium name="The Broad Institute Genomics Platform"/>
            <consortium name="The Broad Institute Genome Sequencing Center for Infectious Disease"/>
            <person name="Wu L."/>
            <person name="Ma J."/>
        </authorList>
    </citation>
    <scope>NUCLEOTIDE SEQUENCE [LARGE SCALE GENOMIC DNA]</scope>
    <source>
        <strain evidence="6">JCM 19125</strain>
    </source>
</reference>
<evidence type="ECO:0000256" key="3">
    <source>
        <dbReference type="ARBA" id="ARBA00023163"/>
    </source>
</evidence>
<evidence type="ECO:0000256" key="1">
    <source>
        <dbReference type="ARBA" id="ARBA00023015"/>
    </source>
</evidence>
<evidence type="ECO:0000313" key="6">
    <source>
        <dbReference type="Proteomes" id="UP001501521"/>
    </source>
</evidence>
<evidence type="ECO:0000259" key="4">
    <source>
        <dbReference type="PROSITE" id="PS50932"/>
    </source>
</evidence>
<dbReference type="EMBL" id="BAABLV010000036">
    <property type="protein sequence ID" value="GAA4903770.1"/>
    <property type="molecule type" value="Genomic_DNA"/>
</dbReference>
<dbReference type="SUPFAM" id="SSF53822">
    <property type="entry name" value="Periplasmic binding protein-like I"/>
    <property type="match status" value="1"/>
</dbReference>
<dbReference type="Gene3D" id="3.40.50.2300">
    <property type="match status" value="2"/>
</dbReference>
<dbReference type="Proteomes" id="UP001501521">
    <property type="component" value="Unassembled WGS sequence"/>
</dbReference>
<sequence length="345" mass="36769">MRTPQARGRRKTGPSIRDVAKLAGVSAQTVSRVSTGVDPVRPETRDKVLEAMRQVGYSPNHAARALRLGKFGAIGLMAHRYARTGEALIAASVIDAAEAHGYSVNLISIQTPDKDHWETAAHRISHQAIDGLVIIRAEMATPDTLTLPAGLPVVVSDSRLIGHYPAVTADQTGGSRMAVEHLLSLGHRTVHHLAGPLDSEPALIRSAGWSRTLELAGCEVPEPWIGDWTPGCGYAFGVRAAADPSVTAVYAANDEMAIGFMRGLHENGRRVPEDVSVVGFDGLDLGAYVYPPLTTIKHPFATIGSMLVDTMLEQIRKRGTGFVAPPRTVVPVDLVVRESTAGPPG</sequence>
<accession>A0ABP9FSI3</accession>
<keyword evidence="2 5" id="KW-0238">DNA-binding</keyword>
<protein>
    <submittedName>
        <fullName evidence="5">LacI family DNA-binding transcriptional regulator</fullName>
    </submittedName>
</protein>
<dbReference type="InterPro" id="IPR010982">
    <property type="entry name" value="Lambda_DNA-bd_dom_sf"/>
</dbReference>
<dbReference type="CDD" id="cd01392">
    <property type="entry name" value="HTH_LacI"/>
    <property type="match status" value="1"/>
</dbReference>
<evidence type="ECO:0000313" key="5">
    <source>
        <dbReference type="EMBL" id="GAA4903770.1"/>
    </source>
</evidence>
<dbReference type="Pfam" id="PF13377">
    <property type="entry name" value="Peripla_BP_3"/>
    <property type="match status" value="1"/>
</dbReference>
<gene>
    <name evidence="5" type="ORF">GCM10025789_23460</name>
</gene>
<dbReference type="InterPro" id="IPR046335">
    <property type="entry name" value="LacI/GalR-like_sensor"/>
</dbReference>
<dbReference type="SUPFAM" id="SSF47413">
    <property type="entry name" value="lambda repressor-like DNA-binding domains"/>
    <property type="match status" value="1"/>
</dbReference>
<dbReference type="InterPro" id="IPR000843">
    <property type="entry name" value="HTH_LacI"/>
</dbReference>
<dbReference type="RefSeq" id="WP_345583058.1">
    <property type="nucleotide sequence ID" value="NZ_BAABLV010000036.1"/>
</dbReference>
<dbReference type="Pfam" id="PF00356">
    <property type="entry name" value="LacI"/>
    <property type="match status" value="1"/>
</dbReference>
<proteinExistence type="predicted"/>
<organism evidence="5 6">
    <name type="scientific">Tessaracoccus lubricantis</name>
    <dbReference type="NCBI Taxonomy" id="545543"/>
    <lineage>
        <taxon>Bacteria</taxon>
        <taxon>Bacillati</taxon>
        <taxon>Actinomycetota</taxon>
        <taxon>Actinomycetes</taxon>
        <taxon>Propionibacteriales</taxon>
        <taxon>Propionibacteriaceae</taxon>
        <taxon>Tessaracoccus</taxon>
    </lineage>
</organism>
<comment type="caution">
    <text evidence="5">The sequence shown here is derived from an EMBL/GenBank/DDBJ whole genome shotgun (WGS) entry which is preliminary data.</text>
</comment>
<evidence type="ECO:0000256" key="2">
    <source>
        <dbReference type="ARBA" id="ARBA00023125"/>
    </source>
</evidence>
<keyword evidence="1" id="KW-0805">Transcription regulation</keyword>
<dbReference type="SMART" id="SM00354">
    <property type="entry name" value="HTH_LACI"/>
    <property type="match status" value="1"/>
</dbReference>
<name>A0ABP9FSI3_9ACTN</name>
<dbReference type="CDD" id="cd01574">
    <property type="entry name" value="PBP1_LacI"/>
    <property type="match status" value="1"/>
</dbReference>
<dbReference type="PANTHER" id="PTHR30146">
    <property type="entry name" value="LACI-RELATED TRANSCRIPTIONAL REPRESSOR"/>
    <property type="match status" value="1"/>
</dbReference>
<dbReference type="InterPro" id="IPR028082">
    <property type="entry name" value="Peripla_BP_I"/>
</dbReference>
<dbReference type="Gene3D" id="1.10.260.40">
    <property type="entry name" value="lambda repressor-like DNA-binding domains"/>
    <property type="match status" value="1"/>
</dbReference>
<keyword evidence="6" id="KW-1185">Reference proteome</keyword>